<sequence>MNMARENSAYVFIHLGGTWLPCGYLTIFEDGRQIVSTFQYGRKYLQRPDAMAIDPVQLPLGETLFRSTPACPLFGGIRDAAPDGWGRHLLDRAAEPRSPGEFEYLTALPVENRTGALGFGRSLEEGPAPIDPGWENYPPRGATLDLADMIAAADRIDQGEALSPRHRRFLLRGSSLGGAQPKAPTLHGGRQWIAKFGREREAWNTCRIEHANLRLAARCRIDVPDSKVLTVGDRDVFLIERFDRDASGDPIPFISAATLLATDRIDTGSYQEIAVQMRKYVAAPNVAEDLKQLFMRMVFNILCNNADDHLRNHGFIHQPGHGWRLSPAYDVVPQPDMGPGVPRNLTLGVGMDGSRRATLENALSVCPVFGLPPEDGRQIIDRLKQTFLSEWPSVYARFGVSKKDFPFLEEAFVNHLM</sequence>
<evidence type="ECO:0000256" key="1">
    <source>
        <dbReference type="ARBA" id="ARBA00010164"/>
    </source>
</evidence>
<evidence type="ECO:0000256" key="3">
    <source>
        <dbReference type="ARBA" id="ARBA00022777"/>
    </source>
</evidence>
<dbReference type="Pfam" id="PF07804">
    <property type="entry name" value="HipA_C"/>
    <property type="match status" value="1"/>
</dbReference>
<dbReference type="InterPro" id="IPR052028">
    <property type="entry name" value="HipA_Ser/Thr_kinase"/>
</dbReference>
<evidence type="ECO:0000313" key="5">
    <source>
        <dbReference type="EMBL" id="BBO74347.1"/>
    </source>
</evidence>
<dbReference type="GO" id="GO:0005829">
    <property type="term" value="C:cytosol"/>
    <property type="evidence" value="ECO:0007669"/>
    <property type="project" value="TreeGrafter"/>
</dbReference>
<proteinExistence type="inferred from homology"/>
<dbReference type="AlphaFoldDB" id="A0A5K7ZDL8"/>
<feature type="domain" description="HipA-like C-terminal" evidence="4">
    <location>
        <begin position="174"/>
        <end position="391"/>
    </location>
</feature>
<dbReference type="PANTHER" id="PTHR37419:SF8">
    <property type="entry name" value="TOXIN YJJJ"/>
    <property type="match status" value="1"/>
</dbReference>
<gene>
    <name evidence="5" type="ORF">DSCW_17640</name>
</gene>
<organism evidence="5 6">
    <name type="scientific">Desulfosarcina widdelii</name>
    <dbReference type="NCBI Taxonomy" id="947919"/>
    <lineage>
        <taxon>Bacteria</taxon>
        <taxon>Pseudomonadati</taxon>
        <taxon>Thermodesulfobacteriota</taxon>
        <taxon>Desulfobacteria</taxon>
        <taxon>Desulfobacterales</taxon>
        <taxon>Desulfosarcinaceae</taxon>
        <taxon>Desulfosarcina</taxon>
    </lineage>
</organism>
<accession>A0A5K7ZDL8</accession>
<evidence type="ECO:0000256" key="2">
    <source>
        <dbReference type="ARBA" id="ARBA00022679"/>
    </source>
</evidence>
<dbReference type="InterPro" id="IPR012893">
    <property type="entry name" value="HipA-like_C"/>
</dbReference>
<dbReference type="Proteomes" id="UP000427769">
    <property type="component" value="Chromosome"/>
</dbReference>
<name>A0A5K7ZDL8_9BACT</name>
<dbReference type="Gene3D" id="1.10.1070.20">
    <property type="match status" value="1"/>
</dbReference>
<keyword evidence="6" id="KW-1185">Reference proteome</keyword>
<dbReference type="EMBL" id="AP021875">
    <property type="protein sequence ID" value="BBO74347.1"/>
    <property type="molecule type" value="Genomic_DNA"/>
</dbReference>
<comment type="similarity">
    <text evidence="1">Belongs to the HipA Ser/Thr kinase family.</text>
</comment>
<evidence type="ECO:0000259" key="4">
    <source>
        <dbReference type="Pfam" id="PF07804"/>
    </source>
</evidence>
<keyword evidence="3" id="KW-0418">Kinase</keyword>
<dbReference type="GO" id="GO:0004674">
    <property type="term" value="F:protein serine/threonine kinase activity"/>
    <property type="evidence" value="ECO:0007669"/>
    <property type="project" value="TreeGrafter"/>
</dbReference>
<reference evidence="5 6" key="1">
    <citation type="submission" date="2019-11" db="EMBL/GenBank/DDBJ databases">
        <title>Comparative genomics of hydrocarbon-degrading Desulfosarcina strains.</title>
        <authorList>
            <person name="Watanabe M."/>
            <person name="Kojima H."/>
            <person name="Fukui M."/>
        </authorList>
    </citation>
    <scope>NUCLEOTIDE SEQUENCE [LARGE SCALE GENOMIC DNA]</scope>
    <source>
        <strain evidence="5 6">PP31</strain>
    </source>
</reference>
<keyword evidence="2" id="KW-0808">Transferase</keyword>
<protein>
    <recommendedName>
        <fullName evidence="4">HipA-like C-terminal domain-containing protein</fullName>
    </recommendedName>
</protein>
<evidence type="ECO:0000313" key="6">
    <source>
        <dbReference type="Proteomes" id="UP000427769"/>
    </source>
</evidence>
<dbReference type="PANTHER" id="PTHR37419">
    <property type="entry name" value="SERINE/THREONINE-PROTEIN KINASE TOXIN HIPA"/>
    <property type="match status" value="1"/>
</dbReference>
<dbReference type="KEGG" id="dwd:DSCW_17640"/>